<evidence type="ECO:0000313" key="2">
    <source>
        <dbReference type="Proteomes" id="UP000324233"/>
    </source>
</evidence>
<dbReference type="Proteomes" id="UP000324233">
    <property type="component" value="Chromosome"/>
</dbReference>
<accession>A0A5B9W337</accession>
<protein>
    <submittedName>
        <fullName evidence="1">Uncharacterized protein</fullName>
    </submittedName>
</protein>
<dbReference type="EMBL" id="CP042997">
    <property type="protein sequence ID" value="QEH35008.1"/>
    <property type="molecule type" value="Genomic_DNA"/>
</dbReference>
<gene>
    <name evidence="1" type="ORF">OJF2_35530</name>
</gene>
<dbReference type="KEGG" id="agv:OJF2_35530"/>
<dbReference type="AlphaFoldDB" id="A0A5B9W337"/>
<dbReference type="RefSeq" id="WP_168221872.1">
    <property type="nucleotide sequence ID" value="NZ_CP042997.1"/>
</dbReference>
<evidence type="ECO:0000313" key="1">
    <source>
        <dbReference type="EMBL" id="QEH35008.1"/>
    </source>
</evidence>
<name>A0A5B9W337_9BACT</name>
<reference evidence="1 2" key="1">
    <citation type="submission" date="2019-08" db="EMBL/GenBank/DDBJ databases">
        <title>Deep-cultivation of Planctomycetes and their phenomic and genomic characterization uncovers novel biology.</title>
        <authorList>
            <person name="Wiegand S."/>
            <person name="Jogler M."/>
            <person name="Boedeker C."/>
            <person name="Pinto D."/>
            <person name="Vollmers J."/>
            <person name="Rivas-Marin E."/>
            <person name="Kohn T."/>
            <person name="Peeters S.H."/>
            <person name="Heuer A."/>
            <person name="Rast P."/>
            <person name="Oberbeckmann S."/>
            <person name="Bunk B."/>
            <person name="Jeske O."/>
            <person name="Meyerdierks A."/>
            <person name="Storesund J.E."/>
            <person name="Kallscheuer N."/>
            <person name="Luecker S."/>
            <person name="Lage O.M."/>
            <person name="Pohl T."/>
            <person name="Merkel B.J."/>
            <person name="Hornburger P."/>
            <person name="Mueller R.-W."/>
            <person name="Bruemmer F."/>
            <person name="Labrenz M."/>
            <person name="Spormann A.M."/>
            <person name="Op den Camp H."/>
            <person name="Overmann J."/>
            <person name="Amann R."/>
            <person name="Jetten M.S.M."/>
            <person name="Mascher T."/>
            <person name="Medema M.H."/>
            <person name="Devos D.P."/>
            <person name="Kaster A.-K."/>
            <person name="Ovreas L."/>
            <person name="Rohde M."/>
            <person name="Galperin M.Y."/>
            <person name="Jogler C."/>
        </authorList>
    </citation>
    <scope>NUCLEOTIDE SEQUENCE [LARGE SCALE GENOMIC DNA]</scope>
    <source>
        <strain evidence="1 2">OJF2</strain>
    </source>
</reference>
<keyword evidence="2" id="KW-1185">Reference proteome</keyword>
<organism evidence="1 2">
    <name type="scientific">Aquisphaera giovannonii</name>
    <dbReference type="NCBI Taxonomy" id="406548"/>
    <lineage>
        <taxon>Bacteria</taxon>
        <taxon>Pseudomonadati</taxon>
        <taxon>Planctomycetota</taxon>
        <taxon>Planctomycetia</taxon>
        <taxon>Isosphaerales</taxon>
        <taxon>Isosphaeraceae</taxon>
        <taxon>Aquisphaera</taxon>
    </lineage>
</organism>
<sequence>MSDSTLRVLRLVCPMGHEIARAFHRDNADDLAWAAYNLGRRVSSTLEGHFCLECRTADLTLVDQAARPSQEE</sequence>
<proteinExistence type="predicted"/>